<name>A0AAD2DAC0_EUPCR</name>
<reference evidence="2" key="1">
    <citation type="submission" date="2023-07" db="EMBL/GenBank/DDBJ databases">
        <authorList>
            <consortium name="AG Swart"/>
            <person name="Singh M."/>
            <person name="Singh A."/>
            <person name="Seah K."/>
            <person name="Emmerich C."/>
        </authorList>
    </citation>
    <scope>NUCLEOTIDE SEQUENCE</scope>
    <source>
        <strain evidence="2">DP1</strain>
    </source>
</reference>
<dbReference type="EMBL" id="CAMPGE010029568">
    <property type="protein sequence ID" value="CAI2387049.1"/>
    <property type="molecule type" value="Genomic_DNA"/>
</dbReference>
<proteinExistence type="predicted"/>
<protein>
    <submittedName>
        <fullName evidence="2">Uncharacterized protein</fullName>
    </submittedName>
</protein>
<evidence type="ECO:0000313" key="2">
    <source>
        <dbReference type="EMBL" id="CAI2387049.1"/>
    </source>
</evidence>
<dbReference type="AlphaFoldDB" id="A0AAD2DAC0"/>
<evidence type="ECO:0000256" key="1">
    <source>
        <dbReference type="SAM" id="MobiDB-lite"/>
    </source>
</evidence>
<sequence>MSKSYLRFRNRNQTQIFLVQPHPICIRRSRLSQCSTSRTSLINHQRGKRKKVIIKASDSNSRTKTSQIYDKGIKQNVQNYISTQKAEVKIEANEQGESIFHDKITIKQKKRKTGSMRHTRTEIKEKEVKLEDISTNKEIPSQKQVKNSANTSKKNMQLKQQNIINIDTSNTNIFDDQYSRTSKAKTKRNLKLKFGKKNIRKIKPGKLFKSKDPITVCRNNILDSVIKEFCTEIIKDLPKEIKISHGRPKPPGTTTMTPSGASRDISVERNLSMQRKRFHRRNFSRPEDRTLPVIDQKPMRFSPPTELFSDPRILDEKSFQRLRQQERQKQVQKLRENNRKAGGFSAFSPIRRPRIKQNYKQIINFLFRSKTTKKDQDLIYIYTQKLKLMQAKIS</sequence>
<evidence type="ECO:0000313" key="3">
    <source>
        <dbReference type="Proteomes" id="UP001295684"/>
    </source>
</evidence>
<accession>A0AAD2DAC0</accession>
<feature type="region of interest" description="Disordered" evidence="1">
    <location>
        <begin position="242"/>
        <end position="261"/>
    </location>
</feature>
<keyword evidence="3" id="KW-1185">Reference proteome</keyword>
<comment type="caution">
    <text evidence="2">The sequence shown here is derived from an EMBL/GenBank/DDBJ whole genome shotgun (WGS) entry which is preliminary data.</text>
</comment>
<organism evidence="2 3">
    <name type="scientific">Euplotes crassus</name>
    <dbReference type="NCBI Taxonomy" id="5936"/>
    <lineage>
        <taxon>Eukaryota</taxon>
        <taxon>Sar</taxon>
        <taxon>Alveolata</taxon>
        <taxon>Ciliophora</taxon>
        <taxon>Intramacronucleata</taxon>
        <taxon>Spirotrichea</taxon>
        <taxon>Hypotrichia</taxon>
        <taxon>Euplotida</taxon>
        <taxon>Euplotidae</taxon>
        <taxon>Moneuplotes</taxon>
    </lineage>
</organism>
<gene>
    <name evidence="2" type="ORF">ECRASSUSDP1_LOCUS28676</name>
</gene>
<dbReference type="Proteomes" id="UP001295684">
    <property type="component" value="Unassembled WGS sequence"/>
</dbReference>